<dbReference type="Proteomes" id="UP001064896">
    <property type="component" value="Chromosome"/>
</dbReference>
<accession>A0ABM7LEN8</accession>
<reference evidence="2" key="1">
    <citation type="submission" date="2020-05" db="EMBL/GenBank/DDBJ databases">
        <title>Complete genome sequence of Pseudomonas sp. Sm006.</title>
        <authorList>
            <person name="Takeuchi K."/>
            <person name="Someya N."/>
        </authorList>
    </citation>
    <scope>NUCLEOTIDE SEQUENCE</scope>
    <source>
        <strain evidence="2">Sm006</strain>
    </source>
</reference>
<protein>
    <recommendedName>
        <fullName evidence="1">Lysozyme inhibitor LprI-like N-terminal domain-containing protein</fullName>
    </recommendedName>
</protein>
<organism evidence="2 3">
    <name type="scientific">Pseudomonas solani</name>
    <dbReference type="NCBI Taxonomy" id="2731552"/>
    <lineage>
        <taxon>Bacteria</taxon>
        <taxon>Pseudomonadati</taxon>
        <taxon>Pseudomonadota</taxon>
        <taxon>Gammaproteobacteria</taxon>
        <taxon>Pseudomonadales</taxon>
        <taxon>Pseudomonadaceae</taxon>
        <taxon>Pseudomonas</taxon>
    </lineage>
</organism>
<dbReference type="Gene3D" id="1.20.1270.180">
    <property type="match status" value="1"/>
</dbReference>
<proteinExistence type="predicted"/>
<dbReference type="Pfam" id="PF07007">
    <property type="entry name" value="LprI"/>
    <property type="match status" value="1"/>
</dbReference>
<dbReference type="EMBL" id="AP023081">
    <property type="protein sequence ID" value="BCD88103.1"/>
    <property type="molecule type" value="Genomic_DNA"/>
</dbReference>
<name>A0ABM7LEN8_9PSED</name>
<sequence length="137" mass="15335">MQESNAIHPAPTGMTTPPKADRRAAILATLCLSLLPLHTMAEPAIVEYANARLPEWQASNNEMEASYQMLLEQAKQSEQEDAVRSLAAAKEHWEQFRAEFCRSMSQTYGGAWASTHQSDCRTKLADQFKNAMGDYGW</sequence>
<evidence type="ECO:0000313" key="3">
    <source>
        <dbReference type="Proteomes" id="UP001064896"/>
    </source>
</evidence>
<evidence type="ECO:0000313" key="2">
    <source>
        <dbReference type="EMBL" id="BCD88103.1"/>
    </source>
</evidence>
<gene>
    <name evidence="2" type="ORF">PSm6_45100</name>
</gene>
<dbReference type="RefSeq" id="WP_265168283.1">
    <property type="nucleotide sequence ID" value="NZ_AP023081.1"/>
</dbReference>
<dbReference type="InterPro" id="IPR009739">
    <property type="entry name" value="LprI-like_N"/>
</dbReference>
<evidence type="ECO:0000259" key="1">
    <source>
        <dbReference type="Pfam" id="PF07007"/>
    </source>
</evidence>
<keyword evidence="3" id="KW-1185">Reference proteome</keyword>
<feature type="domain" description="Lysozyme inhibitor LprI-like N-terminal" evidence="1">
    <location>
        <begin position="54"/>
        <end position="125"/>
    </location>
</feature>